<feature type="compositionally biased region" description="Basic and acidic residues" evidence="1">
    <location>
        <begin position="17"/>
        <end position="29"/>
    </location>
</feature>
<sequence length="105" mass="11371">MLPKIVEVDDTATTPLEEEKSATVGGEKMDVTDSNVVVSGSSDEGVGGTPLFVGSISKDEPIVTRRELWSYYRASFYYLTLSYALNFTSQYTTMAITESVPSGSP</sequence>
<gene>
    <name evidence="2" type="ORF">NLJ89_g5981</name>
</gene>
<keyword evidence="3" id="KW-1185">Reference proteome</keyword>
<feature type="region of interest" description="Disordered" evidence="1">
    <location>
        <begin position="1"/>
        <end position="29"/>
    </location>
</feature>
<name>A0A9W8K015_9AGAR</name>
<organism evidence="2 3">
    <name type="scientific">Agrocybe chaxingu</name>
    <dbReference type="NCBI Taxonomy" id="84603"/>
    <lineage>
        <taxon>Eukaryota</taxon>
        <taxon>Fungi</taxon>
        <taxon>Dikarya</taxon>
        <taxon>Basidiomycota</taxon>
        <taxon>Agaricomycotina</taxon>
        <taxon>Agaricomycetes</taxon>
        <taxon>Agaricomycetidae</taxon>
        <taxon>Agaricales</taxon>
        <taxon>Agaricineae</taxon>
        <taxon>Strophariaceae</taxon>
        <taxon>Agrocybe</taxon>
    </lineage>
</organism>
<dbReference type="AlphaFoldDB" id="A0A9W8K015"/>
<proteinExistence type="predicted"/>
<evidence type="ECO:0000256" key="1">
    <source>
        <dbReference type="SAM" id="MobiDB-lite"/>
    </source>
</evidence>
<dbReference type="EMBL" id="JANKHO010000602">
    <property type="protein sequence ID" value="KAJ3508017.1"/>
    <property type="molecule type" value="Genomic_DNA"/>
</dbReference>
<protein>
    <submittedName>
        <fullName evidence="2">Uncharacterized protein</fullName>
    </submittedName>
</protein>
<dbReference type="Proteomes" id="UP001148786">
    <property type="component" value="Unassembled WGS sequence"/>
</dbReference>
<dbReference type="OrthoDB" id="42657at2759"/>
<reference evidence="2" key="1">
    <citation type="submission" date="2022-07" db="EMBL/GenBank/DDBJ databases">
        <title>Genome Sequence of Agrocybe chaxingu.</title>
        <authorList>
            <person name="Buettner E."/>
        </authorList>
    </citation>
    <scope>NUCLEOTIDE SEQUENCE</scope>
    <source>
        <strain evidence="2">MP-N11</strain>
    </source>
</reference>
<accession>A0A9W8K015</accession>
<evidence type="ECO:0000313" key="3">
    <source>
        <dbReference type="Proteomes" id="UP001148786"/>
    </source>
</evidence>
<evidence type="ECO:0000313" key="2">
    <source>
        <dbReference type="EMBL" id="KAJ3508017.1"/>
    </source>
</evidence>
<comment type="caution">
    <text evidence="2">The sequence shown here is derived from an EMBL/GenBank/DDBJ whole genome shotgun (WGS) entry which is preliminary data.</text>
</comment>